<proteinExistence type="predicted"/>
<keyword evidence="3" id="KW-0804">Transcription</keyword>
<name>A0A853BLA7_9ACTN</name>
<evidence type="ECO:0000256" key="5">
    <source>
        <dbReference type="SAM" id="MobiDB-lite"/>
    </source>
</evidence>
<reference evidence="7 8" key="1">
    <citation type="submission" date="2020-07" db="EMBL/GenBank/DDBJ databases">
        <title>Sequencing the genomes of 1000 actinobacteria strains.</title>
        <authorList>
            <person name="Klenk H.-P."/>
        </authorList>
    </citation>
    <scope>NUCLEOTIDE SEQUENCE [LARGE SCALE GENOMIC DNA]</scope>
    <source>
        <strain evidence="7 8">DSM 45927</strain>
    </source>
</reference>
<protein>
    <submittedName>
        <fullName evidence="7">AcrR family transcriptional regulator</fullName>
    </submittedName>
</protein>
<evidence type="ECO:0000256" key="2">
    <source>
        <dbReference type="ARBA" id="ARBA00023125"/>
    </source>
</evidence>
<comment type="caution">
    <text evidence="7">The sequence shown here is derived from an EMBL/GenBank/DDBJ whole genome shotgun (WGS) entry which is preliminary data.</text>
</comment>
<evidence type="ECO:0000256" key="3">
    <source>
        <dbReference type="ARBA" id="ARBA00023163"/>
    </source>
</evidence>
<sequence>MPNHTASSAGPGLPGRRGQAARNDEAIVTAAREVFLADPKAPVSAVAARAGVGISALYRRYGGKEDLLRQVCHDGLRRYIAEAEAALEESEGWAAFTGFLRAVVDADLHSLTVHLAGSFAPTAEMGADAARSGELTAELVARARESGRLRAGFAVEDVTLVLEGCAAIRFPDPGRTRLLRRRYLALLVQGLDAEADEAADLPGPPATQEELGWRWLR</sequence>
<feature type="DNA-binding region" description="H-T-H motif" evidence="4">
    <location>
        <begin position="42"/>
        <end position="61"/>
    </location>
</feature>
<evidence type="ECO:0000313" key="8">
    <source>
        <dbReference type="Proteomes" id="UP000575985"/>
    </source>
</evidence>
<dbReference type="Pfam" id="PF21597">
    <property type="entry name" value="TetR_C_43"/>
    <property type="match status" value="1"/>
</dbReference>
<dbReference type="InterPro" id="IPR009057">
    <property type="entry name" value="Homeodomain-like_sf"/>
</dbReference>
<evidence type="ECO:0000256" key="1">
    <source>
        <dbReference type="ARBA" id="ARBA00023015"/>
    </source>
</evidence>
<keyword evidence="1" id="KW-0805">Transcription regulation</keyword>
<dbReference type="AlphaFoldDB" id="A0A853BLA7"/>
<feature type="domain" description="HTH tetR-type" evidence="6">
    <location>
        <begin position="21"/>
        <end position="79"/>
    </location>
</feature>
<dbReference type="Pfam" id="PF00440">
    <property type="entry name" value="TetR_N"/>
    <property type="match status" value="1"/>
</dbReference>
<evidence type="ECO:0000259" key="6">
    <source>
        <dbReference type="PROSITE" id="PS50977"/>
    </source>
</evidence>
<dbReference type="InterPro" id="IPR049445">
    <property type="entry name" value="TetR_SbtR-like_C"/>
</dbReference>
<keyword evidence="2 4" id="KW-0238">DNA-binding</keyword>
<feature type="region of interest" description="Disordered" evidence="5">
    <location>
        <begin position="1"/>
        <end position="22"/>
    </location>
</feature>
<dbReference type="EMBL" id="JACCFO010000001">
    <property type="protein sequence ID" value="NYI95302.1"/>
    <property type="molecule type" value="Genomic_DNA"/>
</dbReference>
<dbReference type="SUPFAM" id="SSF48498">
    <property type="entry name" value="Tetracyclin repressor-like, C-terminal domain"/>
    <property type="match status" value="1"/>
</dbReference>
<dbReference type="GO" id="GO:0000976">
    <property type="term" value="F:transcription cis-regulatory region binding"/>
    <property type="evidence" value="ECO:0007669"/>
    <property type="project" value="TreeGrafter"/>
</dbReference>
<evidence type="ECO:0000256" key="4">
    <source>
        <dbReference type="PROSITE-ProRule" id="PRU00335"/>
    </source>
</evidence>
<gene>
    <name evidence="7" type="ORF">HNR12_001579</name>
</gene>
<dbReference type="InterPro" id="IPR001647">
    <property type="entry name" value="HTH_TetR"/>
</dbReference>
<organism evidence="7 8">
    <name type="scientific">Streptomonospora nanhaiensis</name>
    <dbReference type="NCBI Taxonomy" id="1323731"/>
    <lineage>
        <taxon>Bacteria</taxon>
        <taxon>Bacillati</taxon>
        <taxon>Actinomycetota</taxon>
        <taxon>Actinomycetes</taxon>
        <taxon>Streptosporangiales</taxon>
        <taxon>Nocardiopsidaceae</taxon>
        <taxon>Streptomonospora</taxon>
    </lineage>
</organism>
<accession>A0A853BLA7</accession>
<dbReference type="PANTHER" id="PTHR30055">
    <property type="entry name" value="HTH-TYPE TRANSCRIPTIONAL REGULATOR RUTR"/>
    <property type="match status" value="1"/>
</dbReference>
<dbReference type="RefSeq" id="WP_179766839.1">
    <property type="nucleotide sequence ID" value="NZ_JACCFO010000001.1"/>
</dbReference>
<dbReference type="GO" id="GO:0003700">
    <property type="term" value="F:DNA-binding transcription factor activity"/>
    <property type="evidence" value="ECO:0007669"/>
    <property type="project" value="TreeGrafter"/>
</dbReference>
<dbReference type="InterPro" id="IPR036271">
    <property type="entry name" value="Tet_transcr_reg_TetR-rel_C_sf"/>
</dbReference>
<dbReference type="SUPFAM" id="SSF46689">
    <property type="entry name" value="Homeodomain-like"/>
    <property type="match status" value="1"/>
</dbReference>
<dbReference type="InterPro" id="IPR050109">
    <property type="entry name" value="HTH-type_TetR-like_transc_reg"/>
</dbReference>
<dbReference type="Gene3D" id="1.10.357.10">
    <property type="entry name" value="Tetracycline Repressor, domain 2"/>
    <property type="match status" value="1"/>
</dbReference>
<dbReference type="Proteomes" id="UP000575985">
    <property type="component" value="Unassembled WGS sequence"/>
</dbReference>
<dbReference type="PROSITE" id="PS50977">
    <property type="entry name" value="HTH_TETR_2"/>
    <property type="match status" value="1"/>
</dbReference>
<evidence type="ECO:0000313" key="7">
    <source>
        <dbReference type="EMBL" id="NYI95302.1"/>
    </source>
</evidence>
<dbReference type="PANTHER" id="PTHR30055:SF234">
    <property type="entry name" value="HTH-TYPE TRANSCRIPTIONAL REGULATOR BETI"/>
    <property type="match status" value="1"/>
</dbReference>
<keyword evidence="8" id="KW-1185">Reference proteome</keyword>